<dbReference type="InterPro" id="IPR056018">
    <property type="entry name" value="DUF7597"/>
</dbReference>
<dbReference type="PANTHER" id="PTHR33075:SF7">
    <property type="entry name" value="OS02G0303350 PROTEIN"/>
    <property type="match status" value="1"/>
</dbReference>
<evidence type="ECO:0000259" key="1">
    <source>
        <dbReference type="Pfam" id="PF24530"/>
    </source>
</evidence>
<reference evidence="2 3" key="1">
    <citation type="submission" date="2012-08" db="EMBL/GenBank/DDBJ databases">
        <title>Oryza genome evolution.</title>
        <authorList>
            <person name="Wing R.A."/>
        </authorList>
    </citation>
    <scope>NUCLEOTIDE SEQUENCE</scope>
</reference>
<evidence type="ECO:0000313" key="2">
    <source>
        <dbReference type="EnsemblPlants" id="LPERR02G11850.2"/>
    </source>
</evidence>
<proteinExistence type="predicted"/>
<dbReference type="PANTHER" id="PTHR33075">
    <property type="entry name" value="OS02G0499800 PROTEIN"/>
    <property type="match status" value="1"/>
</dbReference>
<dbReference type="HOGENOM" id="CLU_1799228_0_0_1"/>
<reference evidence="2" key="3">
    <citation type="submission" date="2015-04" db="UniProtKB">
        <authorList>
            <consortium name="EnsemblPlants"/>
        </authorList>
    </citation>
    <scope>IDENTIFICATION</scope>
</reference>
<evidence type="ECO:0000313" key="3">
    <source>
        <dbReference type="Proteomes" id="UP000032180"/>
    </source>
</evidence>
<keyword evidence="3" id="KW-1185">Reference proteome</keyword>
<dbReference type="Pfam" id="PF24530">
    <property type="entry name" value="DUF7597"/>
    <property type="match status" value="1"/>
</dbReference>
<sequence>MLIFSLRWFLLPWKKIFDALRHQIRALLEQEQGIHVTHSSPHPSAIGLFGVRSTLIRDTLVVPMEDNVEATIMLRATYEDVDTVPRKIVMKKVPSRGGQGESSIVSIFLLNSNFVDIQPPDENLPPMEVILQPPPPFTPSQCFW</sequence>
<accession>A0A0D9VFE5</accession>
<reference evidence="3" key="2">
    <citation type="submission" date="2013-12" db="EMBL/GenBank/DDBJ databases">
        <authorList>
            <person name="Yu Y."/>
            <person name="Lee S."/>
            <person name="de Baynast K."/>
            <person name="Wissotski M."/>
            <person name="Liu L."/>
            <person name="Talag J."/>
            <person name="Goicoechea J."/>
            <person name="Angelova A."/>
            <person name="Jetty R."/>
            <person name="Kudrna D."/>
            <person name="Golser W."/>
            <person name="Rivera L."/>
            <person name="Zhang J."/>
            <person name="Wing R."/>
        </authorList>
    </citation>
    <scope>NUCLEOTIDE SEQUENCE</scope>
</reference>
<dbReference type="EnsemblPlants" id="LPERR02G11850.2">
    <property type="protein sequence ID" value="LPERR02G11850.2"/>
    <property type="gene ID" value="LPERR02G11850"/>
</dbReference>
<dbReference type="Gramene" id="LPERR02G11850.2">
    <property type="protein sequence ID" value="LPERR02G11850.2"/>
    <property type="gene ID" value="LPERR02G11850"/>
</dbReference>
<protein>
    <recommendedName>
        <fullName evidence="1">DUF7597 domain-containing protein</fullName>
    </recommendedName>
</protein>
<organism evidence="2 3">
    <name type="scientific">Leersia perrieri</name>
    <dbReference type="NCBI Taxonomy" id="77586"/>
    <lineage>
        <taxon>Eukaryota</taxon>
        <taxon>Viridiplantae</taxon>
        <taxon>Streptophyta</taxon>
        <taxon>Embryophyta</taxon>
        <taxon>Tracheophyta</taxon>
        <taxon>Spermatophyta</taxon>
        <taxon>Magnoliopsida</taxon>
        <taxon>Liliopsida</taxon>
        <taxon>Poales</taxon>
        <taxon>Poaceae</taxon>
        <taxon>BOP clade</taxon>
        <taxon>Oryzoideae</taxon>
        <taxon>Oryzeae</taxon>
        <taxon>Oryzinae</taxon>
        <taxon>Leersia</taxon>
    </lineage>
</organism>
<dbReference type="AlphaFoldDB" id="A0A0D9VFE5"/>
<feature type="domain" description="DUF7597" evidence="1">
    <location>
        <begin position="16"/>
        <end position="62"/>
    </location>
</feature>
<dbReference type="Proteomes" id="UP000032180">
    <property type="component" value="Chromosome 2"/>
</dbReference>
<name>A0A0D9VFE5_9ORYZ</name>